<dbReference type="Proteomes" id="UP001064048">
    <property type="component" value="Chromosome 7"/>
</dbReference>
<protein>
    <submittedName>
        <fullName evidence="1">Uncharacterized protein</fullName>
    </submittedName>
</protein>
<accession>A0ACC0K5X5</accession>
<proteinExistence type="predicted"/>
<evidence type="ECO:0000313" key="1">
    <source>
        <dbReference type="EMBL" id="KAI8431872.1"/>
    </source>
</evidence>
<organism evidence="1 2">
    <name type="scientific">Choristoneura fumiferana</name>
    <name type="common">Spruce budworm moth</name>
    <name type="synonym">Archips fumiferana</name>
    <dbReference type="NCBI Taxonomy" id="7141"/>
    <lineage>
        <taxon>Eukaryota</taxon>
        <taxon>Metazoa</taxon>
        <taxon>Ecdysozoa</taxon>
        <taxon>Arthropoda</taxon>
        <taxon>Hexapoda</taxon>
        <taxon>Insecta</taxon>
        <taxon>Pterygota</taxon>
        <taxon>Neoptera</taxon>
        <taxon>Endopterygota</taxon>
        <taxon>Lepidoptera</taxon>
        <taxon>Glossata</taxon>
        <taxon>Ditrysia</taxon>
        <taxon>Tortricoidea</taxon>
        <taxon>Tortricidae</taxon>
        <taxon>Tortricinae</taxon>
        <taxon>Choristoneura</taxon>
    </lineage>
</organism>
<keyword evidence="2" id="KW-1185">Reference proteome</keyword>
<dbReference type="EMBL" id="CM046107">
    <property type="protein sequence ID" value="KAI8431872.1"/>
    <property type="molecule type" value="Genomic_DNA"/>
</dbReference>
<reference evidence="1 2" key="1">
    <citation type="journal article" date="2022" name="Genome Biol. Evol.">
        <title>The Spruce Budworm Genome: Reconstructing the Evolutionary History of Antifreeze Proteins.</title>
        <authorList>
            <person name="Beliveau C."/>
            <person name="Gagne P."/>
            <person name="Picq S."/>
            <person name="Vernygora O."/>
            <person name="Keeling C.I."/>
            <person name="Pinkney K."/>
            <person name="Doucet D."/>
            <person name="Wen F."/>
            <person name="Johnston J.S."/>
            <person name="Maaroufi H."/>
            <person name="Boyle B."/>
            <person name="Laroche J."/>
            <person name="Dewar K."/>
            <person name="Juretic N."/>
            <person name="Blackburn G."/>
            <person name="Nisole A."/>
            <person name="Brunet B."/>
            <person name="Brandao M."/>
            <person name="Lumley L."/>
            <person name="Duan J."/>
            <person name="Quan G."/>
            <person name="Lucarotti C.J."/>
            <person name="Roe A.D."/>
            <person name="Sperling F.A.H."/>
            <person name="Levesque R.C."/>
            <person name="Cusson M."/>
        </authorList>
    </citation>
    <scope>NUCLEOTIDE SEQUENCE [LARGE SCALE GENOMIC DNA]</scope>
    <source>
        <strain evidence="1">Glfc:IPQL:Cfum</strain>
    </source>
</reference>
<sequence>MVLLMVPRRHDVGRSAVLLLVLVVSRHLESKGVESRALINNLTWVDTHCACAFDCRCHNHSYILNAHVRPVAPVEDSVPKCKNKTRLSQSWSWSCANTPGLGLGLGLALPVLISKEAAGACIITMYFRKAANFFENITNQALLQLNVFASCVSVTDSIVIFIKLGDTSRHFLRHRKQGLIGRFLTEAGRVVQAKLDVDKYAVKDAAVLAQQAADGKDPAHYFIVKSSISQRIQKVDINRTQSAGSAVKLGVPQGSILGPFLFLMTSLIFKVNRQHKNHNITTRQEDPTHINETLAEALNWFTANNLLLNAAKTKSIKFSLPNGVRCTRAQRCGAPAAALCAYSILTARFLDGAKVIIAHGRYMA</sequence>
<gene>
    <name evidence="1" type="ORF">MSG28_004431</name>
</gene>
<comment type="caution">
    <text evidence="1">The sequence shown here is derived from an EMBL/GenBank/DDBJ whole genome shotgun (WGS) entry which is preliminary data.</text>
</comment>
<evidence type="ECO:0000313" key="2">
    <source>
        <dbReference type="Proteomes" id="UP001064048"/>
    </source>
</evidence>
<name>A0ACC0K5X5_CHOFU</name>